<gene>
    <name evidence="1" type="ORF">SE17_07680</name>
</gene>
<reference evidence="1 2" key="1">
    <citation type="submission" date="2015-09" db="EMBL/GenBank/DDBJ databases">
        <title>Draft genome sequence of Kouleothrix aurantiaca JCM 19913.</title>
        <authorList>
            <person name="Hemp J."/>
        </authorList>
    </citation>
    <scope>NUCLEOTIDE SEQUENCE [LARGE SCALE GENOMIC DNA]</scope>
    <source>
        <strain evidence="1 2">COM-B</strain>
    </source>
</reference>
<sequence length="164" mass="18869">MHELYDTTTEEIHDRQQLTEEEAKKRNAALRQSGDSLRWIKADSLEVPPALTEAQTQALQSPEVTVEDLVDLGMPMMQIPLKRYWLGNVLRGDFQGDFATQEEAWQWLSHRFLLSYPAVGGRHVYMRTIASVFGIEQQVICQQGVTWIGELPEAEVRARCTRWP</sequence>
<keyword evidence="2" id="KW-1185">Reference proteome</keyword>
<proteinExistence type="predicted"/>
<organism evidence="1 2">
    <name type="scientific">Kouleothrix aurantiaca</name>
    <dbReference type="NCBI Taxonomy" id="186479"/>
    <lineage>
        <taxon>Bacteria</taxon>
        <taxon>Bacillati</taxon>
        <taxon>Chloroflexota</taxon>
        <taxon>Chloroflexia</taxon>
        <taxon>Chloroflexales</taxon>
        <taxon>Roseiflexineae</taxon>
        <taxon>Roseiflexaceae</taxon>
        <taxon>Kouleothrix</taxon>
    </lineage>
</organism>
<dbReference type="Proteomes" id="UP000050509">
    <property type="component" value="Unassembled WGS sequence"/>
</dbReference>
<protein>
    <submittedName>
        <fullName evidence="1">Uncharacterized protein</fullName>
    </submittedName>
</protein>
<accession>A0A0P9DJT9</accession>
<dbReference type="AlphaFoldDB" id="A0A0P9DJT9"/>
<comment type="caution">
    <text evidence="1">The sequence shown here is derived from an EMBL/GenBank/DDBJ whole genome shotgun (WGS) entry which is preliminary data.</text>
</comment>
<evidence type="ECO:0000313" key="1">
    <source>
        <dbReference type="EMBL" id="KPV53766.1"/>
    </source>
</evidence>
<dbReference type="EMBL" id="LJCR01000182">
    <property type="protein sequence ID" value="KPV53766.1"/>
    <property type="molecule type" value="Genomic_DNA"/>
</dbReference>
<evidence type="ECO:0000313" key="2">
    <source>
        <dbReference type="Proteomes" id="UP000050509"/>
    </source>
</evidence>
<name>A0A0P9DJT9_9CHLR</name>